<dbReference type="EMBL" id="JACAGC010000009">
    <property type="protein sequence ID" value="KAF6344944.1"/>
    <property type="molecule type" value="Genomic_DNA"/>
</dbReference>
<protein>
    <submittedName>
        <fullName evidence="1">Uncharacterized protein</fullName>
    </submittedName>
</protein>
<comment type="caution">
    <text evidence="1">The sequence shown here is derived from an EMBL/GenBank/DDBJ whole genome shotgun (WGS) entry which is preliminary data.</text>
</comment>
<evidence type="ECO:0000313" key="2">
    <source>
        <dbReference type="Proteomes" id="UP000585614"/>
    </source>
</evidence>
<reference evidence="1 2" key="1">
    <citation type="journal article" date="2020" name="Nature">
        <title>Six reference-quality genomes reveal evolution of bat adaptations.</title>
        <authorList>
            <person name="Jebb D."/>
            <person name="Huang Z."/>
            <person name="Pippel M."/>
            <person name="Hughes G.M."/>
            <person name="Lavrichenko K."/>
            <person name="Devanna P."/>
            <person name="Winkler S."/>
            <person name="Jermiin L.S."/>
            <person name="Skirmuntt E.C."/>
            <person name="Katzourakis A."/>
            <person name="Burkitt-Gray L."/>
            <person name="Ray D.A."/>
            <person name="Sullivan K.A.M."/>
            <person name="Roscito J.G."/>
            <person name="Kirilenko B.M."/>
            <person name="Davalos L.M."/>
            <person name="Corthals A.P."/>
            <person name="Power M.L."/>
            <person name="Jones G."/>
            <person name="Ransome R.D."/>
            <person name="Dechmann D.K.N."/>
            <person name="Locatelli A.G."/>
            <person name="Puechmaille S.J."/>
            <person name="Fedrigo O."/>
            <person name="Jarvis E.D."/>
            <person name="Hiller M."/>
            <person name="Vernes S.C."/>
            <person name="Myers E.W."/>
            <person name="Teeling E.C."/>
        </authorList>
    </citation>
    <scope>NUCLEOTIDE SEQUENCE [LARGE SCALE GENOMIC DNA]</scope>
    <source>
        <strain evidence="1">MRhiFer1</strain>
        <tissue evidence="1">Lung</tissue>
    </source>
</reference>
<evidence type="ECO:0000313" key="1">
    <source>
        <dbReference type="EMBL" id="KAF6344944.1"/>
    </source>
</evidence>
<dbReference type="Proteomes" id="UP000585614">
    <property type="component" value="Unassembled WGS sequence"/>
</dbReference>
<accession>A0A7J7X5K9</accession>
<organism evidence="1 2">
    <name type="scientific">Rhinolophus ferrumequinum</name>
    <name type="common">Greater horseshoe bat</name>
    <dbReference type="NCBI Taxonomy" id="59479"/>
    <lineage>
        <taxon>Eukaryota</taxon>
        <taxon>Metazoa</taxon>
        <taxon>Chordata</taxon>
        <taxon>Craniata</taxon>
        <taxon>Vertebrata</taxon>
        <taxon>Euteleostomi</taxon>
        <taxon>Mammalia</taxon>
        <taxon>Eutheria</taxon>
        <taxon>Laurasiatheria</taxon>
        <taxon>Chiroptera</taxon>
        <taxon>Yinpterochiroptera</taxon>
        <taxon>Rhinolophoidea</taxon>
        <taxon>Rhinolophidae</taxon>
        <taxon>Rhinolophinae</taxon>
        <taxon>Rhinolophus</taxon>
    </lineage>
</organism>
<gene>
    <name evidence="1" type="ORF">mRhiFer1_010308</name>
</gene>
<name>A0A7J7X5K9_RHIFE</name>
<proteinExistence type="predicted"/>
<sequence>MILKNKNKVMKVIKESASLKATRLTKIRDGPISDMEKLLTAWIEEQTQKRIPVTIMVIGSKQKTFKAYYLRRTLAEAIATTEEDTEKILIQFWKDCDICDCIMGLPWARGDVTKDCMNGTQEVYL</sequence>
<dbReference type="AlphaFoldDB" id="A0A7J7X5K9"/>